<keyword evidence="2" id="KW-1185">Reference proteome</keyword>
<evidence type="ECO:0000313" key="2">
    <source>
        <dbReference type="Proteomes" id="UP000797356"/>
    </source>
</evidence>
<dbReference type="EMBL" id="CM017872">
    <property type="protein sequence ID" value="KAG1327901.1"/>
    <property type="molecule type" value="Genomic_DNA"/>
</dbReference>
<protein>
    <submittedName>
        <fullName evidence="1">Uncharacterized protein</fullName>
    </submittedName>
</protein>
<comment type="caution">
    <text evidence="1">The sequence shown here is derived from an EMBL/GenBank/DDBJ whole genome shotgun (WGS) entry which is preliminary data.</text>
</comment>
<reference evidence="1" key="2">
    <citation type="submission" date="2019-07" db="EMBL/GenBank/DDBJ databases">
        <authorList>
            <person name="Yang Y."/>
            <person name="Bocs S."/>
            <person name="Baudouin L."/>
        </authorList>
    </citation>
    <scope>NUCLEOTIDE SEQUENCE</scope>
    <source>
        <tissue evidence="1">Spear leaf of Hainan Tall coconut</tissue>
    </source>
</reference>
<accession>A0A8K0HWQ7</accession>
<name>A0A8K0HWQ7_COCNU</name>
<sequence>MIIAVRKATEVQLMVIKEKVVEKKSSTVTEARLQAIDEYKALETFEAKIADGSTSIFTIGFYLYKA</sequence>
<organism evidence="1 2">
    <name type="scientific">Cocos nucifera</name>
    <name type="common">Coconut palm</name>
    <dbReference type="NCBI Taxonomy" id="13894"/>
    <lineage>
        <taxon>Eukaryota</taxon>
        <taxon>Viridiplantae</taxon>
        <taxon>Streptophyta</taxon>
        <taxon>Embryophyta</taxon>
        <taxon>Tracheophyta</taxon>
        <taxon>Spermatophyta</taxon>
        <taxon>Magnoliopsida</taxon>
        <taxon>Liliopsida</taxon>
        <taxon>Arecaceae</taxon>
        <taxon>Arecoideae</taxon>
        <taxon>Cocoseae</taxon>
        <taxon>Attaleinae</taxon>
        <taxon>Cocos</taxon>
    </lineage>
</organism>
<proteinExistence type="predicted"/>
<evidence type="ECO:0000313" key="1">
    <source>
        <dbReference type="EMBL" id="KAG1327901.1"/>
    </source>
</evidence>
<reference evidence="1" key="1">
    <citation type="journal article" date="2017" name="Gigascience">
        <title>The genome draft of coconut (Cocos nucifera).</title>
        <authorList>
            <person name="Xiao Y."/>
            <person name="Xu P."/>
            <person name="Fan H."/>
            <person name="Baudouin L."/>
            <person name="Xia W."/>
            <person name="Bocs S."/>
            <person name="Xu J."/>
            <person name="Li Q."/>
            <person name="Guo A."/>
            <person name="Zhou L."/>
            <person name="Li J."/>
            <person name="Wu Y."/>
            <person name="Ma Z."/>
            <person name="Armero A."/>
            <person name="Issali A.E."/>
            <person name="Liu N."/>
            <person name="Peng M."/>
            <person name="Yang Y."/>
        </authorList>
    </citation>
    <scope>NUCLEOTIDE SEQUENCE</scope>
    <source>
        <tissue evidence="1">Spear leaf of Hainan Tall coconut</tissue>
    </source>
</reference>
<dbReference type="Proteomes" id="UP000797356">
    <property type="component" value="Chromosome 1"/>
</dbReference>
<gene>
    <name evidence="1" type="ORF">COCNU_01G018350</name>
</gene>
<dbReference type="AlphaFoldDB" id="A0A8K0HWQ7"/>